<evidence type="ECO:0000313" key="14">
    <source>
        <dbReference type="EMBL" id="MEQ3353672.1"/>
    </source>
</evidence>
<dbReference type="Pfam" id="PF04452">
    <property type="entry name" value="Methyltrans_RNA"/>
    <property type="match status" value="1"/>
</dbReference>
<dbReference type="PANTHER" id="PTHR30027">
    <property type="entry name" value="RIBOSOMAL RNA SMALL SUBUNIT METHYLTRANSFERASE E"/>
    <property type="match status" value="1"/>
</dbReference>
<evidence type="ECO:0000256" key="6">
    <source>
        <dbReference type="ARBA" id="ARBA00022552"/>
    </source>
</evidence>
<evidence type="ECO:0000256" key="10">
    <source>
        <dbReference type="ARBA" id="ARBA00025699"/>
    </source>
</evidence>
<accession>A0ABV1J790</accession>
<dbReference type="InterPro" id="IPR029028">
    <property type="entry name" value="Alpha/beta_knot_MTases"/>
</dbReference>
<dbReference type="InterPro" id="IPR029026">
    <property type="entry name" value="tRNA_m1G_MTases_N"/>
</dbReference>
<keyword evidence="7 12" id="KW-0489">Methyltransferase</keyword>
<evidence type="ECO:0000256" key="2">
    <source>
        <dbReference type="ARBA" id="ARBA00005528"/>
    </source>
</evidence>
<proteinExistence type="inferred from homology"/>
<keyword evidence="6 12" id="KW-0698">rRNA processing</keyword>
<keyword evidence="5 12" id="KW-0963">Cytoplasm</keyword>
<evidence type="ECO:0000259" key="13">
    <source>
        <dbReference type="Pfam" id="PF04452"/>
    </source>
</evidence>
<comment type="caution">
    <text evidence="14">The sequence shown here is derived from an EMBL/GenBank/DDBJ whole genome shotgun (WGS) entry which is preliminary data.</text>
</comment>
<evidence type="ECO:0000256" key="7">
    <source>
        <dbReference type="ARBA" id="ARBA00022603"/>
    </source>
</evidence>
<feature type="domain" description="Ribosomal RNA small subunit methyltransferase E methyltransferase" evidence="13">
    <location>
        <begin position="73"/>
        <end position="232"/>
    </location>
</feature>
<evidence type="ECO:0000256" key="1">
    <source>
        <dbReference type="ARBA" id="ARBA00004496"/>
    </source>
</evidence>
<dbReference type="SUPFAM" id="SSF88697">
    <property type="entry name" value="PUA domain-like"/>
    <property type="match status" value="1"/>
</dbReference>
<dbReference type="EC" id="2.1.1.193" evidence="3 12"/>
<keyword evidence="9 12" id="KW-0949">S-adenosyl-L-methionine</keyword>
<comment type="subcellular location">
    <subcellularLocation>
        <location evidence="1 12">Cytoplasm</location>
    </subcellularLocation>
</comment>
<evidence type="ECO:0000256" key="12">
    <source>
        <dbReference type="PIRNR" id="PIRNR015601"/>
    </source>
</evidence>
<evidence type="ECO:0000256" key="5">
    <source>
        <dbReference type="ARBA" id="ARBA00022490"/>
    </source>
</evidence>
<dbReference type="EMBL" id="JBBNPS010000011">
    <property type="protein sequence ID" value="MEQ3353672.1"/>
    <property type="molecule type" value="Genomic_DNA"/>
</dbReference>
<comment type="catalytic activity">
    <reaction evidence="11 12">
        <text>uridine(1498) in 16S rRNA + S-adenosyl-L-methionine = N(3)-methyluridine(1498) in 16S rRNA + S-adenosyl-L-homocysteine + H(+)</text>
        <dbReference type="Rhea" id="RHEA:42920"/>
        <dbReference type="Rhea" id="RHEA-COMP:10283"/>
        <dbReference type="Rhea" id="RHEA-COMP:10284"/>
        <dbReference type="ChEBI" id="CHEBI:15378"/>
        <dbReference type="ChEBI" id="CHEBI:57856"/>
        <dbReference type="ChEBI" id="CHEBI:59789"/>
        <dbReference type="ChEBI" id="CHEBI:65315"/>
        <dbReference type="ChEBI" id="CHEBI:74502"/>
        <dbReference type="EC" id="2.1.1.193"/>
    </reaction>
</comment>
<gene>
    <name evidence="14" type="ORF">AAA081_05065</name>
</gene>
<dbReference type="InterPro" id="IPR006700">
    <property type="entry name" value="RsmE"/>
</dbReference>
<organism evidence="14 15">
    <name type="scientific">Aedoeadaptatus acetigenes</name>
    <dbReference type="NCBI Taxonomy" id="2981723"/>
    <lineage>
        <taxon>Bacteria</taxon>
        <taxon>Bacillati</taxon>
        <taxon>Bacillota</taxon>
        <taxon>Tissierellia</taxon>
        <taxon>Tissierellales</taxon>
        <taxon>Peptoniphilaceae</taxon>
        <taxon>Aedoeadaptatus</taxon>
    </lineage>
</organism>
<dbReference type="GO" id="GO:0008168">
    <property type="term" value="F:methyltransferase activity"/>
    <property type="evidence" value="ECO:0007669"/>
    <property type="project" value="UniProtKB-KW"/>
</dbReference>
<name>A0ABV1J790_9FIRM</name>
<dbReference type="InterPro" id="IPR046886">
    <property type="entry name" value="RsmE_MTase_dom"/>
</dbReference>
<dbReference type="PANTHER" id="PTHR30027:SF3">
    <property type="entry name" value="16S RRNA (URACIL(1498)-N(3))-METHYLTRANSFERASE"/>
    <property type="match status" value="1"/>
</dbReference>
<comment type="similarity">
    <text evidence="2 12">Belongs to the RNA methyltransferase RsmE family.</text>
</comment>
<dbReference type="Proteomes" id="UP001481872">
    <property type="component" value="Unassembled WGS sequence"/>
</dbReference>
<evidence type="ECO:0000256" key="9">
    <source>
        <dbReference type="ARBA" id="ARBA00022691"/>
    </source>
</evidence>
<protein>
    <recommendedName>
        <fullName evidence="4 12">Ribosomal RNA small subunit methyltransferase E</fullName>
        <ecNumber evidence="3 12">2.1.1.193</ecNumber>
    </recommendedName>
</protein>
<dbReference type="Gene3D" id="3.40.1280.10">
    <property type="match status" value="1"/>
</dbReference>
<dbReference type="PIRSF" id="PIRSF015601">
    <property type="entry name" value="MTase_slr0722"/>
    <property type="match status" value="1"/>
</dbReference>
<dbReference type="RefSeq" id="WP_349053931.1">
    <property type="nucleotide sequence ID" value="NZ_JBBNPS010000011.1"/>
</dbReference>
<dbReference type="SUPFAM" id="SSF75217">
    <property type="entry name" value="alpha/beta knot"/>
    <property type="match status" value="1"/>
</dbReference>
<keyword evidence="15" id="KW-1185">Reference proteome</keyword>
<reference evidence="14 15" key="1">
    <citation type="submission" date="2024-04" db="EMBL/GenBank/DDBJ databases">
        <title>Human intestinal bacterial collection.</title>
        <authorList>
            <person name="Pauvert C."/>
            <person name="Hitch T.C.A."/>
            <person name="Clavel T."/>
        </authorList>
    </citation>
    <scope>NUCLEOTIDE SEQUENCE [LARGE SCALE GENOMIC DNA]</scope>
    <source>
        <strain evidence="14 15">CLA-SR-H026</strain>
    </source>
</reference>
<evidence type="ECO:0000256" key="8">
    <source>
        <dbReference type="ARBA" id="ARBA00022679"/>
    </source>
</evidence>
<evidence type="ECO:0000256" key="3">
    <source>
        <dbReference type="ARBA" id="ARBA00012328"/>
    </source>
</evidence>
<sequence length="244" mass="27048">MRHFFVDEKPVVGERAILREEDRDHLLRVLRAKEGDVLQIAWNESLFRGTLEIIGGEAFVRVEEAVEEKAVSTELFLAQGVGKNQKTETVLKHATECGIDGFIPLQMDRSVSNLTKKYDGKKARFEKIAEEAAKQSNRRKVPLVGDLLTVDGFIAATGPDDLLLVCYEGEATVEIEDALLDSAETIYVIIGPEGGFSDREVALLHNAKAQFITMGERILRTETAGIVASYVIKRKIERGPHAAI</sequence>
<evidence type="ECO:0000313" key="15">
    <source>
        <dbReference type="Proteomes" id="UP001481872"/>
    </source>
</evidence>
<dbReference type="NCBIfam" id="TIGR00046">
    <property type="entry name" value="RsmE family RNA methyltransferase"/>
    <property type="match status" value="1"/>
</dbReference>
<evidence type="ECO:0000256" key="11">
    <source>
        <dbReference type="ARBA" id="ARBA00047944"/>
    </source>
</evidence>
<dbReference type="CDD" id="cd18084">
    <property type="entry name" value="RsmE-like"/>
    <property type="match status" value="1"/>
</dbReference>
<comment type="function">
    <text evidence="10 12">Specifically methylates the N3 position of the uracil ring of uridine 1498 (m3U1498) in 16S rRNA. Acts on the fully assembled 30S ribosomal subunit.</text>
</comment>
<evidence type="ECO:0000256" key="4">
    <source>
        <dbReference type="ARBA" id="ARBA00013673"/>
    </source>
</evidence>
<keyword evidence="8 12" id="KW-0808">Transferase</keyword>
<dbReference type="GO" id="GO:0032259">
    <property type="term" value="P:methylation"/>
    <property type="evidence" value="ECO:0007669"/>
    <property type="project" value="UniProtKB-KW"/>
</dbReference>
<dbReference type="InterPro" id="IPR015947">
    <property type="entry name" value="PUA-like_sf"/>
</dbReference>